<organism evidence="1 2">
    <name type="scientific">Aliarcobacter butzleri L351</name>
    <dbReference type="NCBI Taxonomy" id="1447259"/>
    <lineage>
        <taxon>Bacteria</taxon>
        <taxon>Pseudomonadati</taxon>
        <taxon>Campylobacterota</taxon>
        <taxon>Epsilonproteobacteria</taxon>
        <taxon>Campylobacterales</taxon>
        <taxon>Arcobacteraceae</taxon>
        <taxon>Aliarcobacter</taxon>
    </lineage>
</organism>
<reference evidence="1 2" key="1">
    <citation type="submission" date="2014-01" db="EMBL/GenBank/DDBJ databases">
        <title>Development of a Comparative Genomic Fingerprinting Assay for High Resolution Genotyping of Arcobacter butzleri.</title>
        <authorList>
            <person name="Webb A.L."/>
            <person name="Inglis G.D."/>
            <person name="Kruczkiewicz P."/>
            <person name="Selinger L.B."/>
            <person name="Taboada E.N."/>
        </authorList>
    </citation>
    <scope>NUCLEOTIDE SEQUENCE [LARGE SCALE GENOMIC DNA]</scope>
    <source>
        <strain evidence="1 2">L351</strain>
    </source>
</reference>
<comment type="caution">
    <text evidence="1">The sequence shown here is derived from an EMBL/GenBank/DDBJ whole genome shotgun (WGS) entry which is preliminary data.</text>
</comment>
<dbReference type="Proteomes" id="UP000035526">
    <property type="component" value="Unassembled WGS sequence"/>
</dbReference>
<dbReference type="RefSeq" id="WP_046991495.1">
    <property type="nucleotide sequence ID" value="NZ_JAIS01000070.1"/>
</dbReference>
<protein>
    <submittedName>
        <fullName evidence="1">Uncharacterized protein</fullName>
    </submittedName>
</protein>
<dbReference type="AlphaFoldDB" id="A0A837J602"/>
<evidence type="ECO:0000313" key="1">
    <source>
        <dbReference type="EMBL" id="KLE01355.1"/>
    </source>
</evidence>
<proteinExistence type="predicted"/>
<sequence>MRIKLYLLFIIAFISFLVYGIINQKNYDPKAKRLACQNSITTFEKIYTKDLDFAKKLLVSSSYEIKSDIKYSNNMQSNLLGNFSTKQSDKILYEILNSFKSLDKKYDEKLTISYYIYENDKKDEGKKNKDAFSYAGYLVFEFKFREELLYKIQIDYLNTDTSDIKSRMKCVIESFLTI</sequence>
<dbReference type="EMBL" id="JAIS01000070">
    <property type="protein sequence ID" value="KLE01355.1"/>
    <property type="molecule type" value="Genomic_DNA"/>
</dbReference>
<accession>A0A837J602</accession>
<name>A0A837J602_9BACT</name>
<gene>
    <name evidence="1" type="ORF">AF76_04555</name>
</gene>
<evidence type="ECO:0000313" key="2">
    <source>
        <dbReference type="Proteomes" id="UP000035526"/>
    </source>
</evidence>